<dbReference type="AlphaFoldDB" id="A0A1S7TKR2"/>
<name>A0A1S7TKR2_9HYPH</name>
<evidence type="ECO:0000313" key="2">
    <source>
        <dbReference type="Proteomes" id="UP000192140"/>
    </source>
</evidence>
<dbReference type="RefSeq" id="WP_080851901.1">
    <property type="nucleotide sequence ID" value="NZ_LT009775.1"/>
</dbReference>
<evidence type="ECO:0000313" key="1">
    <source>
        <dbReference type="EMBL" id="CVI55184.1"/>
    </source>
</evidence>
<dbReference type="Pfam" id="PF10004">
    <property type="entry name" value="DUF2247"/>
    <property type="match status" value="1"/>
</dbReference>
<protein>
    <recommendedName>
        <fullName evidence="3">DUF2247 domain-containing protein</fullName>
    </recommendedName>
</protein>
<proteinExistence type="predicted"/>
<dbReference type="InterPro" id="IPR016630">
    <property type="entry name" value="UCP015278"/>
</dbReference>
<dbReference type="PIRSF" id="PIRSF015278">
    <property type="entry name" value="UCP015278"/>
    <property type="match status" value="1"/>
</dbReference>
<sequence length="173" mass="19963">MMKLEFSSVGPFIKLNWIDIQWAVNFGLIDERFAIQFAESRIQSGSYSEEEISLALQEFENESNITALLVTLASSTLPDTGFDSKRKWLFIALSYLFNHRSAYSDVFSCIEEVYADFDYPACMDEFVPYMPPKDGYDPTSHSLEENRSRLLMKWENYLNQEKETLTSLGKQSG</sequence>
<accession>A0A1S7TKR2</accession>
<keyword evidence="2" id="KW-1185">Reference proteome</keyword>
<comment type="caution">
    <text evidence="1">The sequence shown here is derived from an EMBL/GenBank/DDBJ whole genome shotgun (WGS) entry which is preliminary data.</text>
</comment>
<reference evidence="1" key="1">
    <citation type="submission" date="2016-01" db="EMBL/GenBank/DDBJ databases">
        <authorList>
            <person name="Regsiter A."/>
            <person name="william w."/>
        </authorList>
    </citation>
    <scope>NUCLEOTIDE SEQUENCE</scope>
    <source>
        <strain evidence="1">NCPPB 1641</strain>
    </source>
</reference>
<organism evidence="1 2">
    <name type="scientific">Agrobacterium deltaense NCPPB 1641</name>
    <dbReference type="NCBI Taxonomy" id="1183425"/>
    <lineage>
        <taxon>Bacteria</taxon>
        <taxon>Pseudomonadati</taxon>
        <taxon>Pseudomonadota</taxon>
        <taxon>Alphaproteobacteria</taxon>
        <taxon>Hyphomicrobiales</taxon>
        <taxon>Rhizobiaceae</taxon>
        <taxon>Rhizobium/Agrobacterium group</taxon>
        <taxon>Agrobacterium</taxon>
    </lineage>
</organism>
<gene>
    <name evidence="1" type="ORF">AGR7A_Cc200020</name>
</gene>
<dbReference type="EMBL" id="FCNP01000013">
    <property type="protein sequence ID" value="CVI55184.1"/>
    <property type="molecule type" value="Genomic_DNA"/>
</dbReference>
<dbReference type="Proteomes" id="UP000192140">
    <property type="component" value="Unassembled WGS sequence"/>
</dbReference>
<evidence type="ECO:0008006" key="3">
    <source>
        <dbReference type="Google" id="ProtNLM"/>
    </source>
</evidence>